<dbReference type="InterPro" id="IPR006119">
    <property type="entry name" value="Resolv_N"/>
</dbReference>
<protein>
    <submittedName>
        <fullName evidence="4">Recombinase family protein</fullName>
    </submittedName>
</protein>
<evidence type="ECO:0000313" key="5">
    <source>
        <dbReference type="Proteomes" id="UP000279089"/>
    </source>
</evidence>
<dbReference type="SUPFAM" id="SSF53041">
    <property type="entry name" value="Resolvase-like"/>
    <property type="match status" value="1"/>
</dbReference>
<dbReference type="CDD" id="cd00338">
    <property type="entry name" value="Ser_Recombinase"/>
    <property type="match status" value="1"/>
</dbReference>
<evidence type="ECO:0000259" key="3">
    <source>
        <dbReference type="SMART" id="SM00857"/>
    </source>
</evidence>
<reference evidence="5" key="1">
    <citation type="submission" date="2018-11" db="EMBL/GenBank/DDBJ databases">
        <title>Chitinophaga lutea sp.nov., isolate from arsenic contaminated soil.</title>
        <authorList>
            <person name="Zong Y."/>
        </authorList>
    </citation>
    <scope>NUCLEOTIDE SEQUENCE [LARGE SCALE GENOMIC DNA]</scope>
    <source>
        <strain evidence="5">YLT18</strain>
    </source>
</reference>
<dbReference type="GO" id="GO:0000150">
    <property type="term" value="F:DNA strand exchange activity"/>
    <property type="evidence" value="ECO:0007669"/>
    <property type="project" value="InterPro"/>
</dbReference>
<dbReference type="AlphaFoldDB" id="A0A3N4MA23"/>
<gene>
    <name evidence="4" type="ORF">EG028_15000</name>
</gene>
<dbReference type="OrthoDB" id="2290206at2"/>
<keyword evidence="1" id="KW-0238">DNA-binding</keyword>
<accession>A0A3N4MA23</accession>
<name>A0A3N4MA23_9BACT</name>
<keyword evidence="2" id="KW-0233">DNA recombination</keyword>
<dbReference type="Gene3D" id="3.40.50.1390">
    <property type="entry name" value="Resolvase, N-terminal catalytic domain"/>
    <property type="match status" value="1"/>
</dbReference>
<dbReference type="InterPro" id="IPR050639">
    <property type="entry name" value="SSR_resolvase"/>
</dbReference>
<organism evidence="4 5">
    <name type="scientific">Chitinophaga barathri</name>
    <dbReference type="NCBI Taxonomy" id="1647451"/>
    <lineage>
        <taxon>Bacteria</taxon>
        <taxon>Pseudomonadati</taxon>
        <taxon>Bacteroidota</taxon>
        <taxon>Chitinophagia</taxon>
        <taxon>Chitinophagales</taxon>
        <taxon>Chitinophagaceae</taxon>
        <taxon>Chitinophaga</taxon>
    </lineage>
</organism>
<dbReference type="PANTHER" id="PTHR30461:SF2">
    <property type="entry name" value="SERINE RECOMBINASE PINE-RELATED"/>
    <property type="match status" value="1"/>
</dbReference>
<evidence type="ECO:0000256" key="1">
    <source>
        <dbReference type="ARBA" id="ARBA00023125"/>
    </source>
</evidence>
<dbReference type="Pfam" id="PF00239">
    <property type="entry name" value="Resolvase"/>
    <property type="match status" value="1"/>
</dbReference>
<feature type="domain" description="Resolvase/invertase-type recombinase catalytic" evidence="3">
    <location>
        <begin position="7"/>
        <end position="144"/>
    </location>
</feature>
<sequence>MVMERLAVLYFRVSTKRQKISGLGIKTQHNDVDCLLLSYPATVLREFCETESGSKNNRPILRDAIRFCKRVGAVLIIAKIDRLARHALFVADLINQGITIIAADKPNASHLELLEDAIRAEKEGILIRKRIKETLAAAKENGVKLGVAGKELALKNKQAAYEFAEKMAPLIRELLGARIKTVRAIMNELNRRKIPTFRKGRRKWHLTTVYHLLQRLREKIPEIFPRPCIRNSFNNINPKS</sequence>
<dbReference type="SMART" id="SM00857">
    <property type="entry name" value="Resolvase"/>
    <property type="match status" value="1"/>
</dbReference>
<dbReference type="GO" id="GO:0003677">
    <property type="term" value="F:DNA binding"/>
    <property type="evidence" value="ECO:0007669"/>
    <property type="project" value="UniProtKB-KW"/>
</dbReference>
<dbReference type="Proteomes" id="UP000279089">
    <property type="component" value="Unassembled WGS sequence"/>
</dbReference>
<dbReference type="InterPro" id="IPR036162">
    <property type="entry name" value="Resolvase-like_N_sf"/>
</dbReference>
<dbReference type="PANTHER" id="PTHR30461">
    <property type="entry name" value="DNA-INVERTASE FROM LAMBDOID PROPHAGE"/>
    <property type="match status" value="1"/>
</dbReference>
<evidence type="ECO:0000256" key="2">
    <source>
        <dbReference type="ARBA" id="ARBA00023172"/>
    </source>
</evidence>
<comment type="caution">
    <text evidence="4">The sequence shown here is derived from an EMBL/GenBank/DDBJ whole genome shotgun (WGS) entry which is preliminary data.</text>
</comment>
<proteinExistence type="predicted"/>
<evidence type="ECO:0000313" key="4">
    <source>
        <dbReference type="EMBL" id="RPD40604.1"/>
    </source>
</evidence>
<keyword evidence="5" id="KW-1185">Reference proteome</keyword>
<dbReference type="EMBL" id="RMBX01000007">
    <property type="protein sequence ID" value="RPD40604.1"/>
    <property type="molecule type" value="Genomic_DNA"/>
</dbReference>